<sequence>MEFPKVPKEIFNPINENIKKLAELFPSVVKDGQIDLEALKAELGHFESTSEKLSERYELGWAGKEASKKLANQDVVGRTLKYIPEDSKNPETTENLYIEGDNLEVLKLLRNCYYNKIKMIYIDPPYNTGNDFVYKDNFSIAQKENGVLEGELDKNGERLIVNQKSSGRYHSNWLSMMYPRLKISKDLLTEDGVVFISIDDNEIENLRKLCNEIFGRENYIESIIWYKNSTKNDSKDFATIHEYIICYAKNKAHRRDRGLTFREKKLGFEQVMNLAQKWELENTDIEDAQKEVRLLYRNNRDFKGLSQYKYVEIVEGKYKIYRKDNAAWPQGEGPKYDVIHPITKKPCQTPKRGWRWKKETMDDLLKHRLICFGEDESIVPQFKRYLDTMESNIVKSVYVNNNNGDVDLRETFKKTVFEHPKPISLIKDLCLWATRKDSMILDFFSGSATTAHSVMQLNAEDDGCRKFIMVQLPEPCDEKSEAYKAGYKNICEIGKERIRRAGEKILEENKDKAGIENLDIGFKVFRTADTNIRWFSEAIKNNELFDYDNRRSDKDNLDFNPSYKDIDVVYEILLRHRDIPLSSSVDKLSSIGERTYIFADTVLVCLEENITETMIDKIAAIEPMPSKIIFRDSAFEADISLKSNSMLRLEAQMKKNSGTKKKAYRVEFI</sequence>
<proteinExistence type="inferred from homology"/>
<comment type="similarity">
    <text evidence="1">Belongs to the N(4)/N(6)-methyltransferase family.</text>
</comment>
<keyword evidence="4" id="KW-0949">S-adenosyl-L-methionine</keyword>
<keyword evidence="5" id="KW-0680">Restriction system</keyword>
<evidence type="ECO:0000313" key="7">
    <source>
        <dbReference type="EMBL" id="QGG48036.1"/>
    </source>
</evidence>
<dbReference type="KEGG" id="hcv:FTV88_1938"/>
<accession>A0A5Q2N365</accession>
<dbReference type="AlphaFoldDB" id="A0A5Q2N365"/>
<keyword evidence="3 7" id="KW-0808">Transferase</keyword>
<dbReference type="GO" id="GO:0008170">
    <property type="term" value="F:N-methyltransferase activity"/>
    <property type="evidence" value="ECO:0007669"/>
    <property type="project" value="InterPro"/>
</dbReference>
<dbReference type="GO" id="GO:0032259">
    <property type="term" value="P:methylation"/>
    <property type="evidence" value="ECO:0007669"/>
    <property type="project" value="UniProtKB-KW"/>
</dbReference>
<keyword evidence="2 7" id="KW-0489">Methyltransferase</keyword>
<keyword evidence="8" id="KW-1185">Reference proteome</keyword>
<dbReference type="InterPro" id="IPR029063">
    <property type="entry name" value="SAM-dependent_MTases_sf"/>
</dbReference>
<evidence type="ECO:0000256" key="3">
    <source>
        <dbReference type="ARBA" id="ARBA00022679"/>
    </source>
</evidence>
<dbReference type="OrthoDB" id="9800801at2"/>
<evidence type="ECO:0000259" key="6">
    <source>
        <dbReference type="Pfam" id="PF01555"/>
    </source>
</evidence>
<dbReference type="Pfam" id="PF01555">
    <property type="entry name" value="N6_N4_Mtase"/>
    <property type="match status" value="1"/>
</dbReference>
<dbReference type="Proteomes" id="UP000366051">
    <property type="component" value="Chromosome"/>
</dbReference>
<dbReference type="EC" id="2.1.1.-" evidence="7"/>
<dbReference type="RefSeq" id="WP_153725305.1">
    <property type="nucleotide sequence ID" value="NZ_CP045875.1"/>
</dbReference>
<dbReference type="PRINTS" id="PR00506">
    <property type="entry name" value="D21N6MTFRASE"/>
</dbReference>
<evidence type="ECO:0000313" key="8">
    <source>
        <dbReference type="Proteomes" id="UP000366051"/>
    </source>
</evidence>
<dbReference type="InterPro" id="IPR002941">
    <property type="entry name" value="DNA_methylase_N4/N6"/>
</dbReference>
<dbReference type="Gene3D" id="3.40.50.150">
    <property type="entry name" value="Vaccinia Virus protein VP39"/>
    <property type="match status" value="1"/>
</dbReference>
<feature type="domain" description="DNA methylase N-4/N-6" evidence="6">
    <location>
        <begin position="117"/>
        <end position="467"/>
    </location>
</feature>
<dbReference type="GO" id="GO:0009307">
    <property type="term" value="P:DNA restriction-modification system"/>
    <property type="evidence" value="ECO:0007669"/>
    <property type="project" value="UniProtKB-KW"/>
</dbReference>
<name>A0A5Q2N365_9FIRM</name>
<dbReference type="REBASE" id="361847">
    <property type="entry name" value="M.HcoHHORF1938P"/>
</dbReference>
<dbReference type="GO" id="GO:0003677">
    <property type="term" value="F:DNA binding"/>
    <property type="evidence" value="ECO:0007669"/>
    <property type="project" value="InterPro"/>
</dbReference>
<evidence type="ECO:0000256" key="2">
    <source>
        <dbReference type="ARBA" id="ARBA00022603"/>
    </source>
</evidence>
<dbReference type="InterPro" id="IPR002052">
    <property type="entry name" value="DNA_methylase_N6_adenine_CS"/>
</dbReference>
<evidence type="ECO:0000256" key="1">
    <source>
        <dbReference type="ARBA" id="ARBA00006594"/>
    </source>
</evidence>
<dbReference type="SUPFAM" id="SSF53335">
    <property type="entry name" value="S-adenosyl-L-methionine-dependent methyltransferases"/>
    <property type="match status" value="1"/>
</dbReference>
<gene>
    <name evidence="7" type="ORF">FTV88_1938</name>
</gene>
<dbReference type="EMBL" id="CP045875">
    <property type="protein sequence ID" value="QGG48036.1"/>
    <property type="molecule type" value="Genomic_DNA"/>
</dbReference>
<evidence type="ECO:0000256" key="5">
    <source>
        <dbReference type="ARBA" id="ARBA00022747"/>
    </source>
</evidence>
<dbReference type="PROSITE" id="PS00092">
    <property type="entry name" value="N6_MTASE"/>
    <property type="match status" value="1"/>
</dbReference>
<reference evidence="8" key="1">
    <citation type="submission" date="2019-11" db="EMBL/GenBank/DDBJ databases">
        <title>Genome sequence of Heliorestis convoluta strain HH, an alkaliphilic and minimalistic phototrophic bacterium from a soda lake in Egypt.</title>
        <authorList>
            <person name="Dewey E.D."/>
            <person name="Stokes L.M."/>
            <person name="Burchell B.M."/>
            <person name="Shaffer K.N."/>
            <person name="Huntington A.M."/>
            <person name="Baker J.M."/>
            <person name="Nadendla S."/>
            <person name="Giglio M.G."/>
            <person name="Touchman J.W."/>
            <person name="Blankenship R.E."/>
            <person name="Madigan M.T."/>
            <person name="Sattley W.M."/>
        </authorList>
    </citation>
    <scope>NUCLEOTIDE SEQUENCE [LARGE SCALE GENOMIC DNA]</scope>
    <source>
        <strain evidence="8">HH</strain>
    </source>
</reference>
<dbReference type="InterPro" id="IPR002295">
    <property type="entry name" value="N4/N6-MTase_EcoPI_Mod-like"/>
</dbReference>
<protein>
    <submittedName>
        <fullName evidence="7">Site-specific DNA-methyltransferase</fullName>
        <ecNumber evidence="7">2.1.1.-</ecNumber>
    </submittedName>
</protein>
<evidence type="ECO:0000256" key="4">
    <source>
        <dbReference type="ARBA" id="ARBA00022691"/>
    </source>
</evidence>
<organism evidence="7 8">
    <name type="scientific">Heliorestis convoluta</name>
    <dbReference type="NCBI Taxonomy" id="356322"/>
    <lineage>
        <taxon>Bacteria</taxon>
        <taxon>Bacillati</taxon>
        <taxon>Bacillota</taxon>
        <taxon>Clostridia</taxon>
        <taxon>Eubacteriales</taxon>
        <taxon>Heliobacteriaceae</taxon>
        <taxon>Heliorestis</taxon>
    </lineage>
</organism>
<dbReference type="PIRSF" id="PIRSF015855">
    <property type="entry name" value="TypeIII_Mtase_mKpnI"/>
    <property type="match status" value="1"/>
</dbReference>